<dbReference type="Proteomes" id="UP000039046">
    <property type="component" value="Unassembled WGS sequence"/>
</dbReference>
<dbReference type="HOGENOM" id="CLU_048311_0_0_1"/>
<evidence type="ECO:0000256" key="2">
    <source>
        <dbReference type="SAM" id="SignalP"/>
    </source>
</evidence>
<name>A0A0A1SN10_9HYPO</name>
<dbReference type="AlphaFoldDB" id="A0A0A1SN10"/>
<organism evidence="3 4">
    <name type="scientific">[Torrubiella] hemipterigena</name>
    <dbReference type="NCBI Taxonomy" id="1531966"/>
    <lineage>
        <taxon>Eukaryota</taxon>
        <taxon>Fungi</taxon>
        <taxon>Dikarya</taxon>
        <taxon>Ascomycota</taxon>
        <taxon>Pezizomycotina</taxon>
        <taxon>Sordariomycetes</taxon>
        <taxon>Hypocreomycetidae</taxon>
        <taxon>Hypocreales</taxon>
        <taxon>Clavicipitaceae</taxon>
        <taxon>Clavicipitaceae incertae sedis</taxon>
        <taxon>'Torrubiella' clade</taxon>
    </lineage>
</organism>
<evidence type="ECO:0000313" key="3">
    <source>
        <dbReference type="EMBL" id="CEJ81738.1"/>
    </source>
</evidence>
<evidence type="ECO:0000313" key="4">
    <source>
        <dbReference type="Proteomes" id="UP000039046"/>
    </source>
</evidence>
<accession>A0A0A1SN10</accession>
<feature type="compositionally biased region" description="Low complexity" evidence="1">
    <location>
        <begin position="45"/>
        <end position="82"/>
    </location>
</feature>
<keyword evidence="4" id="KW-1185">Reference proteome</keyword>
<evidence type="ECO:0000256" key="1">
    <source>
        <dbReference type="SAM" id="MobiDB-lite"/>
    </source>
</evidence>
<keyword evidence="2" id="KW-0732">Signal</keyword>
<feature type="chain" id="PRO_5001989371" description="Cyclin-like F-box" evidence="2">
    <location>
        <begin position="26"/>
        <end position="379"/>
    </location>
</feature>
<dbReference type="OrthoDB" id="4540290at2759"/>
<evidence type="ECO:0008006" key="5">
    <source>
        <dbReference type="Google" id="ProtNLM"/>
    </source>
</evidence>
<proteinExistence type="predicted"/>
<protein>
    <recommendedName>
        <fullName evidence="5">Cyclin-like F-box</fullName>
    </recommendedName>
</protein>
<feature type="region of interest" description="Disordered" evidence="1">
    <location>
        <begin position="45"/>
        <end position="90"/>
    </location>
</feature>
<gene>
    <name evidence="3" type="ORF">VHEMI01851</name>
</gene>
<dbReference type="EMBL" id="CDHN01000001">
    <property type="protein sequence ID" value="CEJ81738.1"/>
    <property type="molecule type" value="Genomic_DNA"/>
</dbReference>
<reference evidence="3 4" key="1">
    <citation type="journal article" date="2015" name="Genome Announc.">
        <title>Draft Genome Sequence and Gene Annotation of the Entomopathogenic Fungus Verticillium hemipterigenum.</title>
        <authorList>
            <person name="Horn F."/>
            <person name="Habel A."/>
            <person name="Scharf D.H."/>
            <person name="Dworschak J."/>
            <person name="Brakhage A.A."/>
            <person name="Guthke R."/>
            <person name="Hertweck C."/>
            <person name="Linde J."/>
        </authorList>
    </citation>
    <scope>NUCLEOTIDE SEQUENCE [LARGE SCALE GENOMIC DNA]</scope>
</reference>
<sequence>MARARLRTVWALLALALFCFSMVEASSQFNKNFFNGFFNNRKVNNNANGNDNNGNNQNNGNNNNNNGNNRNNNNNGNGNNNGQTSGQGGARIFQATDGSMILDKTVQINGLPIRYRISAPADQFTAQSGVQGGNSAPNSGGNNGINVLLHGDGGQSFFAFPNQGVKGGLMGVAVLSPDKNRKWGGADRNGVTRPDGVAHSQAVNDLIQQELPQMVAFDKSNVFFTGVSGGSLTLSGFFMPAHMGNYPNTGVMLNCGALPPQVNFSPEAAAAMANTRIHFQSTSRELRSLQRDIPRAAMAYEQAAGKAGLNNQQINSLQTLNNAPNGGHCAFDGKGFSSGVQLMANNYQNVMQAGGNGQVNGIGFVSNGVVGNERPQFAN</sequence>
<feature type="signal peptide" evidence="2">
    <location>
        <begin position="1"/>
        <end position="25"/>
    </location>
</feature>